<accession>A0A6C0DN39</accession>
<sequence>MALMEICEFISYNFDKDSTEEINTYIFQENSDDEDIDKLVDAINKNLGDDIHDLQYMNVCAISLPSITFLYKNRTVEIHDCCDSRRNYYWNIRVMPVDN</sequence>
<reference evidence="1" key="1">
    <citation type="journal article" date="2020" name="Nature">
        <title>Giant virus diversity and host interactions through global metagenomics.</title>
        <authorList>
            <person name="Schulz F."/>
            <person name="Roux S."/>
            <person name="Paez-Espino D."/>
            <person name="Jungbluth S."/>
            <person name="Walsh D.A."/>
            <person name="Denef V.J."/>
            <person name="McMahon K.D."/>
            <person name="Konstantinidis K.T."/>
            <person name="Eloe-Fadrosh E.A."/>
            <person name="Kyrpides N.C."/>
            <person name="Woyke T."/>
        </authorList>
    </citation>
    <scope>NUCLEOTIDE SEQUENCE</scope>
    <source>
        <strain evidence="1">GVMAG-M-3300023174-30</strain>
    </source>
</reference>
<dbReference type="EMBL" id="MN739643">
    <property type="protein sequence ID" value="QHT17630.1"/>
    <property type="molecule type" value="Genomic_DNA"/>
</dbReference>
<evidence type="ECO:0000313" key="1">
    <source>
        <dbReference type="EMBL" id="QHT17630.1"/>
    </source>
</evidence>
<dbReference type="AlphaFoldDB" id="A0A6C0DN39"/>
<protein>
    <submittedName>
        <fullName evidence="1">Uncharacterized protein</fullName>
    </submittedName>
</protein>
<proteinExistence type="predicted"/>
<name>A0A6C0DN39_9ZZZZ</name>
<organism evidence="1">
    <name type="scientific">viral metagenome</name>
    <dbReference type="NCBI Taxonomy" id="1070528"/>
    <lineage>
        <taxon>unclassified sequences</taxon>
        <taxon>metagenomes</taxon>
        <taxon>organismal metagenomes</taxon>
    </lineage>
</organism>